<dbReference type="AlphaFoldDB" id="A0A9P4NJZ7"/>
<dbReference type="Gene3D" id="3.90.550.10">
    <property type="entry name" value="Spore Coat Polysaccharide Biosynthesis Protein SpsA, Chain A"/>
    <property type="match status" value="1"/>
</dbReference>
<comment type="caution">
    <text evidence="2">The sequence shown here is derived from an EMBL/GenBank/DDBJ whole genome shotgun (WGS) entry which is preliminary data.</text>
</comment>
<dbReference type="EMBL" id="MU007078">
    <property type="protein sequence ID" value="KAF2423727.1"/>
    <property type="molecule type" value="Genomic_DNA"/>
</dbReference>
<name>A0A9P4NJZ7_9PEZI</name>
<organism evidence="2 3">
    <name type="scientific">Tothia fuscella</name>
    <dbReference type="NCBI Taxonomy" id="1048955"/>
    <lineage>
        <taxon>Eukaryota</taxon>
        <taxon>Fungi</taxon>
        <taxon>Dikarya</taxon>
        <taxon>Ascomycota</taxon>
        <taxon>Pezizomycotina</taxon>
        <taxon>Dothideomycetes</taxon>
        <taxon>Pleosporomycetidae</taxon>
        <taxon>Venturiales</taxon>
        <taxon>Cylindrosympodiaceae</taxon>
        <taxon>Tothia</taxon>
    </lineage>
</organism>
<reference evidence="2" key="1">
    <citation type="journal article" date="2020" name="Stud. Mycol.">
        <title>101 Dothideomycetes genomes: a test case for predicting lifestyles and emergence of pathogens.</title>
        <authorList>
            <person name="Haridas S."/>
            <person name="Albert R."/>
            <person name="Binder M."/>
            <person name="Bloem J."/>
            <person name="Labutti K."/>
            <person name="Salamov A."/>
            <person name="Andreopoulos B."/>
            <person name="Baker S."/>
            <person name="Barry K."/>
            <person name="Bills G."/>
            <person name="Bluhm B."/>
            <person name="Cannon C."/>
            <person name="Castanera R."/>
            <person name="Culley D."/>
            <person name="Daum C."/>
            <person name="Ezra D."/>
            <person name="Gonzalez J."/>
            <person name="Henrissat B."/>
            <person name="Kuo A."/>
            <person name="Liang C."/>
            <person name="Lipzen A."/>
            <person name="Lutzoni F."/>
            <person name="Magnuson J."/>
            <person name="Mondo S."/>
            <person name="Nolan M."/>
            <person name="Ohm R."/>
            <person name="Pangilinan J."/>
            <person name="Park H.-J."/>
            <person name="Ramirez L."/>
            <person name="Alfaro M."/>
            <person name="Sun H."/>
            <person name="Tritt A."/>
            <person name="Yoshinaga Y."/>
            <person name="Zwiers L.-H."/>
            <person name="Turgeon B."/>
            <person name="Goodwin S."/>
            <person name="Spatafora J."/>
            <person name="Crous P."/>
            <person name="Grigoriev I."/>
        </authorList>
    </citation>
    <scope>NUCLEOTIDE SEQUENCE</scope>
    <source>
        <strain evidence="2">CBS 130266</strain>
    </source>
</reference>
<evidence type="ECO:0000313" key="2">
    <source>
        <dbReference type="EMBL" id="KAF2423727.1"/>
    </source>
</evidence>
<evidence type="ECO:0008006" key="4">
    <source>
        <dbReference type="Google" id="ProtNLM"/>
    </source>
</evidence>
<accession>A0A9P4NJZ7</accession>
<keyword evidence="1" id="KW-0812">Transmembrane</keyword>
<evidence type="ECO:0000256" key="1">
    <source>
        <dbReference type="SAM" id="Phobius"/>
    </source>
</evidence>
<keyword evidence="1" id="KW-1133">Transmembrane helix</keyword>
<evidence type="ECO:0000313" key="3">
    <source>
        <dbReference type="Proteomes" id="UP000800235"/>
    </source>
</evidence>
<protein>
    <recommendedName>
        <fullName evidence="4">Glycosyltransferase family 8 protein</fullName>
    </recommendedName>
</protein>
<keyword evidence="3" id="KW-1185">Reference proteome</keyword>
<sequence length="389" mass="44117">MVLLTSSQVSVVLSSGIVVIFTFLLFLSGYILQQKSIQSLHTQIRPQDPIQRHKPPLVEHTPDIRHQTPKRRFGNLQDRIIIQAQLSAKEEAFDWSRLAYAQLVRDHSEVCNALIFFADLKRLRSPVPRLLLFPRNWVEGSDADVLNTALETSKRLLRKASRRYRVILVPVDAVGEQDGSDPSHYSLASIFSLAQYDRVLSFPSPGLVLNSAPLDSILAFSEPSSVAFYPALNTSVALSSLLLVKPSTSIFKALSHIRASNNIPDTHLLSNFFHSAPPLLEVGEKKLYTTAEQLRTAKTFNGTAFLTDTAFLYFHDSEVPGPEFEVPYSDTVKRRPKDDDQGFLWEKMYATYKDRRYNVCGMDLETWPPPYKQEKQHIEKKVTVKKTDL</sequence>
<keyword evidence="1" id="KW-0472">Membrane</keyword>
<dbReference type="InterPro" id="IPR029044">
    <property type="entry name" value="Nucleotide-diphossugar_trans"/>
</dbReference>
<dbReference type="OrthoDB" id="5367275at2759"/>
<dbReference type="Proteomes" id="UP000800235">
    <property type="component" value="Unassembled WGS sequence"/>
</dbReference>
<proteinExistence type="predicted"/>
<feature type="transmembrane region" description="Helical" evidence="1">
    <location>
        <begin position="12"/>
        <end position="32"/>
    </location>
</feature>
<gene>
    <name evidence="2" type="ORF">EJ08DRAFT_595616</name>
</gene>